<dbReference type="GO" id="GO:0016787">
    <property type="term" value="F:hydrolase activity"/>
    <property type="evidence" value="ECO:0007669"/>
    <property type="project" value="UniProtKB-KW"/>
</dbReference>
<organism evidence="10 11">
    <name type="scientific">Haplochromis burtoni</name>
    <name type="common">Burton's mouthbrooder</name>
    <name type="synonym">Chromis burtoni</name>
    <dbReference type="NCBI Taxonomy" id="8153"/>
    <lineage>
        <taxon>Eukaryota</taxon>
        <taxon>Metazoa</taxon>
        <taxon>Chordata</taxon>
        <taxon>Craniata</taxon>
        <taxon>Vertebrata</taxon>
        <taxon>Euteleostomi</taxon>
        <taxon>Actinopterygii</taxon>
        <taxon>Neopterygii</taxon>
        <taxon>Teleostei</taxon>
        <taxon>Neoteleostei</taxon>
        <taxon>Acanthomorphata</taxon>
        <taxon>Ovalentaria</taxon>
        <taxon>Cichlomorphae</taxon>
        <taxon>Cichliformes</taxon>
        <taxon>Cichlidae</taxon>
        <taxon>African cichlids</taxon>
        <taxon>Pseudocrenilabrinae</taxon>
        <taxon>Haplochromini</taxon>
        <taxon>Haplochromis</taxon>
    </lineage>
</organism>
<dbReference type="AlphaFoldDB" id="A0A3Q2WJL3"/>
<dbReference type="PANTHER" id="PTHR11437">
    <property type="entry name" value="RIBONUCLEASE"/>
    <property type="match status" value="1"/>
</dbReference>
<comment type="similarity">
    <text evidence="2 8">Belongs to the pancreatic ribonuclease family.</text>
</comment>
<keyword evidence="7" id="KW-1015">Disulfide bond</keyword>
<dbReference type="Gene3D" id="3.10.130.10">
    <property type="entry name" value="Ribonuclease A-like domain"/>
    <property type="match status" value="1"/>
</dbReference>
<dbReference type="InterPro" id="IPR001427">
    <property type="entry name" value="RNaseA"/>
</dbReference>
<evidence type="ECO:0000256" key="2">
    <source>
        <dbReference type="ARBA" id="ARBA00005600"/>
    </source>
</evidence>
<evidence type="ECO:0000256" key="8">
    <source>
        <dbReference type="RuleBase" id="RU000651"/>
    </source>
</evidence>
<dbReference type="GO" id="GO:0001525">
    <property type="term" value="P:angiogenesis"/>
    <property type="evidence" value="ECO:0007669"/>
    <property type="project" value="TreeGrafter"/>
</dbReference>
<dbReference type="GO" id="GO:0003676">
    <property type="term" value="F:nucleic acid binding"/>
    <property type="evidence" value="ECO:0007669"/>
    <property type="project" value="InterPro"/>
</dbReference>
<dbReference type="GO" id="GO:0005576">
    <property type="term" value="C:extracellular region"/>
    <property type="evidence" value="ECO:0007669"/>
    <property type="project" value="UniProtKB-SubCell"/>
</dbReference>
<dbReference type="Ensembl" id="ENSHBUT00000004900.1">
    <property type="protein sequence ID" value="ENSHBUP00000025861.1"/>
    <property type="gene ID" value="ENSHBUG00000008120.1"/>
</dbReference>
<evidence type="ECO:0000313" key="10">
    <source>
        <dbReference type="Ensembl" id="ENSHBUP00000025861.1"/>
    </source>
</evidence>
<dbReference type="Pfam" id="PF00074">
    <property type="entry name" value="RnaseA"/>
    <property type="match status" value="1"/>
</dbReference>
<keyword evidence="3" id="KW-0964">Secreted</keyword>
<reference evidence="10" key="1">
    <citation type="submission" date="2025-08" db="UniProtKB">
        <authorList>
            <consortium name="Ensembl"/>
        </authorList>
    </citation>
    <scope>IDENTIFICATION</scope>
</reference>
<dbReference type="GeneTree" id="ENSGT00940000157645"/>
<dbReference type="InterPro" id="IPR036816">
    <property type="entry name" value="RNaseA-like_dom_sf"/>
</dbReference>
<dbReference type="PROSITE" id="PS00127">
    <property type="entry name" value="RNASE_PANCREATIC"/>
    <property type="match status" value="1"/>
</dbReference>
<keyword evidence="4 8" id="KW-0540">Nuclease</keyword>
<keyword evidence="11" id="KW-1185">Reference proteome</keyword>
<evidence type="ECO:0000256" key="6">
    <source>
        <dbReference type="ARBA" id="ARBA00022801"/>
    </source>
</evidence>
<evidence type="ECO:0000259" key="9">
    <source>
        <dbReference type="SMART" id="SM00092"/>
    </source>
</evidence>
<feature type="domain" description="Ribonuclease A-domain" evidence="9">
    <location>
        <begin position="6"/>
        <end position="124"/>
    </location>
</feature>
<comment type="subcellular location">
    <subcellularLocation>
        <location evidence="1">Secreted</location>
    </subcellularLocation>
</comment>
<dbReference type="InterPro" id="IPR023412">
    <property type="entry name" value="RNaseA_domain"/>
</dbReference>
<dbReference type="GO" id="GO:0050830">
    <property type="term" value="P:defense response to Gram-positive bacterium"/>
    <property type="evidence" value="ECO:0007669"/>
    <property type="project" value="TreeGrafter"/>
</dbReference>
<keyword evidence="5 8" id="KW-0255">Endonuclease</keyword>
<evidence type="ECO:0000256" key="4">
    <source>
        <dbReference type="ARBA" id="ARBA00022722"/>
    </source>
</evidence>
<dbReference type="GO" id="GO:0004519">
    <property type="term" value="F:endonuclease activity"/>
    <property type="evidence" value="ECO:0007669"/>
    <property type="project" value="UniProtKB-KW"/>
</dbReference>
<evidence type="ECO:0000313" key="11">
    <source>
        <dbReference type="Proteomes" id="UP000264840"/>
    </source>
</evidence>
<dbReference type="OMA" id="PCAYRAR"/>
<evidence type="ECO:0000256" key="3">
    <source>
        <dbReference type="ARBA" id="ARBA00022525"/>
    </source>
</evidence>
<name>A0A3Q2WJL3_HAPBU</name>
<dbReference type="SMART" id="SM00092">
    <property type="entry name" value="RNAse_Pc"/>
    <property type="match status" value="1"/>
</dbReference>
<dbReference type="GO" id="GO:0004540">
    <property type="term" value="F:RNA nuclease activity"/>
    <property type="evidence" value="ECO:0007669"/>
    <property type="project" value="TreeGrafter"/>
</dbReference>
<keyword evidence="6 8" id="KW-0378">Hydrolase</keyword>
<dbReference type="GO" id="GO:0050829">
    <property type="term" value="P:defense response to Gram-negative bacterium"/>
    <property type="evidence" value="ECO:0007669"/>
    <property type="project" value="TreeGrafter"/>
</dbReference>
<evidence type="ECO:0000256" key="1">
    <source>
        <dbReference type="ARBA" id="ARBA00004613"/>
    </source>
</evidence>
<evidence type="ECO:0000256" key="7">
    <source>
        <dbReference type="ARBA" id="ARBA00023157"/>
    </source>
</evidence>
<reference evidence="10" key="2">
    <citation type="submission" date="2025-09" db="UniProtKB">
        <authorList>
            <consortium name="Ensembl"/>
        </authorList>
    </citation>
    <scope>IDENTIFICATION</scope>
</reference>
<proteinExistence type="inferred from homology"/>
<dbReference type="SUPFAM" id="SSF54076">
    <property type="entry name" value="RNase A-like"/>
    <property type="match status" value="1"/>
</dbReference>
<accession>A0A3Q2WJL3</accession>
<evidence type="ECO:0000256" key="5">
    <source>
        <dbReference type="ARBA" id="ARBA00022759"/>
    </source>
</evidence>
<sequence>MQLLHQETRYEEFIRQHVDANMTVEKCDTEIKKKWIYNVNHGCKYTNTFILSNNKQVKDICNGQGSPYKNTIFTKSRAKFSIVICKLNNGARKLNCQYNGRLHSNVSVVVRCEGRLPVHYVKNIQTFESNNATIGKISMDSKSVPTNIHF</sequence>
<protein>
    <recommendedName>
        <fullName evidence="9">Ribonuclease A-domain domain-containing protein</fullName>
    </recommendedName>
</protein>
<dbReference type="InterPro" id="IPR023411">
    <property type="entry name" value="RNaseA_AS"/>
</dbReference>
<dbReference type="PANTHER" id="PTHR11437:SF10">
    <property type="entry name" value="ANGIOGENIN-RELATED"/>
    <property type="match status" value="1"/>
</dbReference>
<dbReference type="Proteomes" id="UP000264840">
    <property type="component" value="Unplaced"/>
</dbReference>